<dbReference type="Pfam" id="PF03009">
    <property type="entry name" value="GDPD"/>
    <property type="match status" value="1"/>
</dbReference>
<dbReference type="GO" id="GO:0008081">
    <property type="term" value="F:phosphoric diester hydrolase activity"/>
    <property type="evidence" value="ECO:0007669"/>
    <property type="project" value="InterPro"/>
</dbReference>
<dbReference type="CDD" id="cd08556">
    <property type="entry name" value="GDPD"/>
    <property type="match status" value="1"/>
</dbReference>
<dbReference type="PROSITE" id="PS51704">
    <property type="entry name" value="GP_PDE"/>
    <property type="match status" value="1"/>
</dbReference>
<accession>A0AAU7JXS7</accession>
<dbReference type="GO" id="GO:0006629">
    <property type="term" value="P:lipid metabolic process"/>
    <property type="evidence" value="ECO:0007669"/>
    <property type="project" value="InterPro"/>
</dbReference>
<name>A0AAU7JXS7_9MICO</name>
<reference evidence="2" key="1">
    <citation type="submission" date="2024-05" db="EMBL/GenBank/DDBJ databases">
        <authorList>
            <person name="Kim S."/>
            <person name="Heo J."/>
            <person name="Choi H."/>
            <person name="Choi Y."/>
            <person name="Kwon S.-W."/>
            <person name="Kim Y."/>
        </authorList>
    </citation>
    <scope>NUCLEOTIDE SEQUENCE</scope>
    <source>
        <strain evidence="2">KACC 23699</strain>
    </source>
</reference>
<dbReference type="PANTHER" id="PTHR46211">
    <property type="entry name" value="GLYCEROPHOSPHORYL DIESTER PHOSPHODIESTERASE"/>
    <property type="match status" value="1"/>
</dbReference>
<proteinExistence type="predicted"/>
<dbReference type="EMBL" id="CP157483">
    <property type="protein sequence ID" value="XBO45253.1"/>
    <property type="molecule type" value="Genomic_DNA"/>
</dbReference>
<dbReference type="PANTHER" id="PTHR46211:SF14">
    <property type="entry name" value="GLYCEROPHOSPHODIESTER PHOSPHODIESTERASE"/>
    <property type="match status" value="1"/>
</dbReference>
<evidence type="ECO:0000259" key="1">
    <source>
        <dbReference type="PROSITE" id="PS51704"/>
    </source>
</evidence>
<dbReference type="SUPFAM" id="SSF51695">
    <property type="entry name" value="PLC-like phosphodiesterases"/>
    <property type="match status" value="1"/>
</dbReference>
<dbReference type="Gene3D" id="3.20.20.190">
    <property type="entry name" value="Phosphatidylinositol (PI) phosphodiesterase"/>
    <property type="match status" value="1"/>
</dbReference>
<evidence type="ECO:0000313" key="2">
    <source>
        <dbReference type="EMBL" id="XBO45253.1"/>
    </source>
</evidence>
<dbReference type="AlphaFoldDB" id="A0AAU7JXS7"/>
<dbReference type="RefSeq" id="WP_406832745.1">
    <property type="nucleotide sequence ID" value="NZ_CP157483.1"/>
</dbReference>
<dbReference type="InterPro" id="IPR030395">
    <property type="entry name" value="GP_PDE_dom"/>
</dbReference>
<feature type="domain" description="GP-PDE" evidence="1">
    <location>
        <begin position="13"/>
        <end position="259"/>
    </location>
</feature>
<organism evidence="2">
    <name type="scientific">Pedococcus sp. KACC 23699</name>
    <dbReference type="NCBI Taxonomy" id="3149228"/>
    <lineage>
        <taxon>Bacteria</taxon>
        <taxon>Bacillati</taxon>
        <taxon>Actinomycetota</taxon>
        <taxon>Actinomycetes</taxon>
        <taxon>Micrococcales</taxon>
        <taxon>Intrasporangiaceae</taxon>
        <taxon>Pedococcus</taxon>
    </lineage>
</organism>
<protein>
    <submittedName>
        <fullName evidence="2">Glycerophosphodiester phosphodiesterase</fullName>
    </submittedName>
</protein>
<sequence length="264" mass="27228">MVTAPKRVFDGRPTVLGHRGSGRGTVDGNAENSLESILAGVASGLRWVEFDVRRTADDLLVVGHHPTLDDGSWVADLDGPGATALGMVTLDTVLTALPDGIGVNIDLKTSLEDALRPREATTAALLAPVLRDLVAGDRAAGRPVLVSSFDPASLLVIGELAPVLPRGLLAWVGFPLRKAIPAAVHLGVDAVAAHWSSFGPNGVDRAPSFRSAAYAVDVAHRAGLEVVVWCPGADVATELLSAGVDAVVVDDVPTTLAALRGQAD</sequence>
<dbReference type="InterPro" id="IPR017946">
    <property type="entry name" value="PLC-like_Pdiesterase_TIM-brl"/>
</dbReference>
<gene>
    <name evidence="2" type="ORF">ABEG17_07935</name>
</gene>